<protein>
    <submittedName>
        <fullName evidence="1">Uncharacterized protein</fullName>
    </submittedName>
</protein>
<reference evidence="1 2" key="1">
    <citation type="submission" date="2020-04" db="EMBL/GenBank/DDBJ databases">
        <title>Molecular characterization of pseudomonads from Agaricus bisporus reveal novel blotch 2 pathogens in Western Europe.</title>
        <authorList>
            <person name="Taparia T."/>
            <person name="Krijger M."/>
            <person name="Haynes E."/>
            <person name="Elpinstone J.G."/>
            <person name="Noble R."/>
            <person name="Van Der Wolf J."/>
        </authorList>
    </citation>
    <scope>NUCLEOTIDE SEQUENCE [LARGE SCALE GENOMIC DNA]</scope>
    <source>
        <strain evidence="1 2">IPO3753</strain>
    </source>
</reference>
<sequence>MNLKWKYEVTHCQTLRVLTQGVSDLGWDYQGADAGILSGNRIQKAIVLPAMQLIMPRFRYCEMAFWLLFL</sequence>
<gene>
    <name evidence="1" type="ORF">HX826_06665</name>
</gene>
<name>A0AAJ3H3F1_9PSED</name>
<dbReference type="EMBL" id="JACAQR010000008">
    <property type="protein sequence ID" value="NWD41542.1"/>
    <property type="molecule type" value="Genomic_DNA"/>
</dbReference>
<dbReference type="AlphaFoldDB" id="A0AAJ3H3F1"/>
<proteinExistence type="predicted"/>
<evidence type="ECO:0000313" key="1">
    <source>
        <dbReference type="EMBL" id="NWD41542.1"/>
    </source>
</evidence>
<dbReference type="Proteomes" id="UP000546584">
    <property type="component" value="Unassembled WGS sequence"/>
</dbReference>
<evidence type="ECO:0000313" key="2">
    <source>
        <dbReference type="Proteomes" id="UP000546584"/>
    </source>
</evidence>
<accession>A0AAJ3H3F1</accession>
<dbReference type="RefSeq" id="WP_177025648.1">
    <property type="nucleotide sequence ID" value="NZ_JACAQR010000008.1"/>
</dbReference>
<comment type="caution">
    <text evidence="1">The sequence shown here is derived from an EMBL/GenBank/DDBJ whole genome shotgun (WGS) entry which is preliminary data.</text>
</comment>
<organism evidence="1 2">
    <name type="scientific">Pseudomonas yamanorum</name>
    <dbReference type="NCBI Taxonomy" id="515393"/>
    <lineage>
        <taxon>Bacteria</taxon>
        <taxon>Pseudomonadati</taxon>
        <taxon>Pseudomonadota</taxon>
        <taxon>Gammaproteobacteria</taxon>
        <taxon>Pseudomonadales</taxon>
        <taxon>Pseudomonadaceae</taxon>
        <taxon>Pseudomonas</taxon>
    </lineage>
</organism>